<dbReference type="EMBL" id="SPHZ02000006">
    <property type="protein sequence ID" value="KAF0913523.1"/>
    <property type="molecule type" value="Genomic_DNA"/>
</dbReference>
<feature type="non-terminal residue" evidence="1">
    <location>
        <position position="104"/>
    </location>
</feature>
<keyword evidence="2" id="KW-1185">Reference proteome</keyword>
<dbReference type="AlphaFoldDB" id="A0A6G1DPA4"/>
<feature type="non-terminal residue" evidence="1">
    <location>
        <position position="1"/>
    </location>
</feature>
<protein>
    <submittedName>
        <fullName evidence="1">Uncharacterized protein</fullName>
    </submittedName>
</protein>
<gene>
    <name evidence="1" type="ORF">E2562_023265</name>
</gene>
<evidence type="ECO:0000313" key="1">
    <source>
        <dbReference type="EMBL" id="KAF0913523.1"/>
    </source>
</evidence>
<comment type="caution">
    <text evidence="1">The sequence shown here is derived from an EMBL/GenBank/DDBJ whole genome shotgun (WGS) entry which is preliminary data.</text>
</comment>
<proteinExistence type="predicted"/>
<evidence type="ECO:0000313" key="2">
    <source>
        <dbReference type="Proteomes" id="UP000479710"/>
    </source>
</evidence>
<reference evidence="1 2" key="1">
    <citation type="submission" date="2019-11" db="EMBL/GenBank/DDBJ databases">
        <title>Whole genome sequence of Oryza granulata.</title>
        <authorList>
            <person name="Li W."/>
        </authorList>
    </citation>
    <scope>NUCLEOTIDE SEQUENCE [LARGE SCALE GENOMIC DNA]</scope>
    <source>
        <strain evidence="2">cv. Menghai</strain>
        <tissue evidence="1">Leaf</tissue>
    </source>
</reference>
<dbReference type="Proteomes" id="UP000479710">
    <property type="component" value="Unassembled WGS sequence"/>
</dbReference>
<sequence length="104" mass="11746">ARRERESLLRAAISGSQGVAKLVDRNEAMTEILVEVAPHLAELEQLRALKAEMEERHAGREAWLKSGADQLRAETWALAGKIRDLEAELKTRTERESQLKEAEE</sequence>
<name>A0A6G1DPA4_9ORYZ</name>
<accession>A0A6G1DPA4</accession>
<organism evidence="1 2">
    <name type="scientific">Oryza meyeriana var. granulata</name>
    <dbReference type="NCBI Taxonomy" id="110450"/>
    <lineage>
        <taxon>Eukaryota</taxon>
        <taxon>Viridiplantae</taxon>
        <taxon>Streptophyta</taxon>
        <taxon>Embryophyta</taxon>
        <taxon>Tracheophyta</taxon>
        <taxon>Spermatophyta</taxon>
        <taxon>Magnoliopsida</taxon>
        <taxon>Liliopsida</taxon>
        <taxon>Poales</taxon>
        <taxon>Poaceae</taxon>
        <taxon>BOP clade</taxon>
        <taxon>Oryzoideae</taxon>
        <taxon>Oryzeae</taxon>
        <taxon>Oryzinae</taxon>
        <taxon>Oryza</taxon>
        <taxon>Oryza meyeriana</taxon>
    </lineage>
</organism>